<dbReference type="Gene3D" id="3.80.10.10">
    <property type="entry name" value="Ribonuclease Inhibitor"/>
    <property type="match status" value="3"/>
</dbReference>
<dbReference type="Pfam" id="PF23598">
    <property type="entry name" value="LRR_14"/>
    <property type="match status" value="1"/>
</dbReference>
<keyword evidence="5" id="KW-0067">ATP-binding</keyword>
<reference evidence="7" key="1">
    <citation type="submission" date="2018-01" db="EMBL/GenBank/DDBJ databases">
        <authorList>
            <person name="Mao J.F."/>
        </authorList>
    </citation>
    <scope>NUCLEOTIDE SEQUENCE</scope>
    <source>
        <strain evidence="7">Huo1</strain>
        <tissue evidence="7">Leaf</tissue>
    </source>
</reference>
<dbReference type="Gene3D" id="1.10.10.10">
    <property type="entry name" value="Winged helix-like DNA-binding domain superfamily/Winged helix DNA-binding domain"/>
    <property type="match status" value="1"/>
</dbReference>
<dbReference type="SUPFAM" id="SSF52058">
    <property type="entry name" value="L domain-like"/>
    <property type="match status" value="1"/>
</dbReference>
<evidence type="ECO:0000256" key="2">
    <source>
        <dbReference type="ARBA" id="ARBA00022737"/>
    </source>
</evidence>
<keyword evidence="2" id="KW-0677">Repeat</keyword>
<proteinExistence type="inferred from homology"/>
<dbReference type="InterPro" id="IPR036388">
    <property type="entry name" value="WH-like_DNA-bd_sf"/>
</dbReference>
<dbReference type="SUPFAM" id="SSF81383">
    <property type="entry name" value="F-box domain"/>
    <property type="match status" value="1"/>
</dbReference>
<keyword evidence="3" id="KW-0547">Nucleotide-binding</keyword>
<dbReference type="PANTHER" id="PTHR15140">
    <property type="entry name" value="TUBULIN-SPECIFIC CHAPERONE E"/>
    <property type="match status" value="1"/>
</dbReference>
<evidence type="ECO:0000256" key="1">
    <source>
        <dbReference type="ARBA" id="ARBA00008894"/>
    </source>
</evidence>
<dbReference type="Gene3D" id="1.20.5.4130">
    <property type="match status" value="1"/>
</dbReference>
<comment type="similarity">
    <text evidence="1">Belongs to the disease resistance NB-LRR family.</text>
</comment>
<dbReference type="InterPro" id="IPR027417">
    <property type="entry name" value="P-loop_NTPase"/>
</dbReference>
<keyword evidence="8" id="KW-1185">Reference proteome</keyword>
<dbReference type="InterPro" id="IPR023393">
    <property type="entry name" value="START-like_dom_sf"/>
</dbReference>
<evidence type="ECO:0000259" key="6">
    <source>
        <dbReference type="PROSITE" id="PS50181"/>
    </source>
</evidence>
<dbReference type="Gene3D" id="3.30.530.20">
    <property type="match status" value="1"/>
</dbReference>
<dbReference type="Proteomes" id="UP000298416">
    <property type="component" value="Unassembled WGS sequence"/>
</dbReference>
<keyword evidence="4" id="KW-0611">Plant defense</keyword>
<evidence type="ECO:0000313" key="8">
    <source>
        <dbReference type="Proteomes" id="UP000298416"/>
    </source>
</evidence>
<dbReference type="SUPFAM" id="SSF55961">
    <property type="entry name" value="Bet v1-like"/>
    <property type="match status" value="1"/>
</dbReference>
<dbReference type="InterPro" id="IPR032675">
    <property type="entry name" value="LRR_dom_sf"/>
</dbReference>
<gene>
    <name evidence="7" type="ORF">SASPL_134796</name>
</gene>
<dbReference type="SMART" id="SM01037">
    <property type="entry name" value="Bet_v_1"/>
    <property type="match status" value="1"/>
</dbReference>
<organism evidence="7">
    <name type="scientific">Salvia splendens</name>
    <name type="common">Scarlet sage</name>
    <dbReference type="NCBI Taxonomy" id="180675"/>
    <lineage>
        <taxon>Eukaryota</taxon>
        <taxon>Viridiplantae</taxon>
        <taxon>Streptophyta</taxon>
        <taxon>Embryophyta</taxon>
        <taxon>Tracheophyta</taxon>
        <taxon>Spermatophyta</taxon>
        <taxon>Magnoliopsida</taxon>
        <taxon>eudicotyledons</taxon>
        <taxon>Gunneridae</taxon>
        <taxon>Pentapetalae</taxon>
        <taxon>asterids</taxon>
        <taxon>lamiids</taxon>
        <taxon>Lamiales</taxon>
        <taxon>Lamiaceae</taxon>
        <taxon>Nepetoideae</taxon>
        <taxon>Mentheae</taxon>
        <taxon>Salviinae</taxon>
        <taxon>Salvia</taxon>
        <taxon>Salvia subgen. Calosphace</taxon>
        <taxon>core Calosphace</taxon>
    </lineage>
</organism>
<dbReference type="AlphaFoldDB" id="A0A8X8ZG11"/>
<evidence type="ECO:0000256" key="4">
    <source>
        <dbReference type="ARBA" id="ARBA00022821"/>
    </source>
</evidence>
<dbReference type="InterPro" id="IPR058922">
    <property type="entry name" value="WHD_DRP"/>
</dbReference>
<dbReference type="InterPro" id="IPR000916">
    <property type="entry name" value="Bet_v_I/MLP"/>
</dbReference>
<evidence type="ECO:0000256" key="5">
    <source>
        <dbReference type="ARBA" id="ARBA00022840"/>
    </source>
</evidence>
<comment type="caution">
    <text evidence="7">The sequence shown here is derived from an EMBL/GenBank/DDBJ whole genome shotgun (WGS) entry which is preliminary data.</text>
</comment>
<dbReference type="GO" id="GO:0006952">
    <property type="term" value="P:defense response"/>
    <property type="evidence" value="ECO:0007669"/>
    <property type="project" value="UniProtKB-KW"/>
</dbReference>
<dbReference type="PROSITE" id="PS50181">
    <property type="entry name" value="FBOX"/>
    <property type="match status" value="1"/>
</dbReference>
<dbReference type="SUPFAM" id="SSF52540">
    <property type="entry name" value="P-loop containing nucleoside triphosphate hydrolases"/>
    <property type="match status" value="1"/>
</dbReference>
<dbReference type="Pfam" id="PF23559">
    <property type="entry name" value="WHD_DRP"/>
    <property type="match status" value="1"/>
</dbReference>
<dbReference type="PANTHER" id="PTHR15140:SF37">
    <property type="entry name" value="UBIQUITIN-LIKE DOMAIN-CONTAINING PROTEIN"/>
    <property type="match status" value="1"/>
</dbReference>
<evidence type="ECO:0000313" key="7">
    <source>
        <dbReference type="EMBL" id="KAG6402599.1"/>
    </source>
</evidence>
<sequence length="1102" mass="127359">MAYAAVVSLSQTIDIFLDYHQNSISPQLKDAITSLHKHSVFLQSFFDEFPHKTNPWEEIINEATYMAERIIELQLTDSLLESSAGSSRSKLEQMRHQHPYGFNELKRATEQIQSIVDELKGERRVDGPDDELIEIISRLQKIFKGDPCPSQLVSAGKMIARSCRWVPWLIEVVCGVLAAADPTEAAWEDISENIRFAAFDYGNRHSRILSLGYTYLPHHLRPCLLYLGICRKIHVSKLVKIWAAEGFLNETECKSVEETGEEYVQDLVRRNLVSVCSRKSNGRIKSIEIEDFFMFDLCVKQGRVDSFSFRVDSGFRSSNWLKELKSCCGRVSCRIDEFYKCPNFLKGAYGSTIRTLMLYMSKSQPGFRLSMGNVRLLRILDLSNARHYDLPKGVFELCHLRYLAFYCGFSISKAISNLVNLQTLIICPRESDSIFAEFPDGIWRMPQLRHLLVSSFKLPTHSYVTSALVNLQTLSRVVNFICSRENLKMVPNLKKLTLFYSCRDMVEDYELHSLIYLQNLETLKIEMDWSFREQLKSMRCAFPPTLHKLSLSSVRLGWDDMRTVGLLPNLQVLKLRKHACTGDTWETSEGGFSQLTYLLIDESNLENWLTQTSHFPKLRSLLLRCCLRLLEVPNDIGQVPSLELIELDGQNNSLLRSANMIQKDRHNGKEQRSKQVIEVNDEKKQVKFKVIEGDVLKLYKNMVISYDVETKGGIDFATRTIEYELLKPDNPHPVGLLNFGLELSIYMMHEDRITDLPSDILVSIISRLTIHEATSTSILSSRWRHLHAYNTHLNFTKYAIGEMDRIIYRSQYDLDRVVNHVLNSHRGSRIKEFTFDLHRCGVFYEIERYFEFALTRKAEMIHISPGRLTFHRLPDRNGLECLKDLSLISIEMTDQYFQFVVSNCPILECLTVKNCSKLENVAIVGPSKLKRLNLSFLSGIRSMVIRNAISLVSLTCFECRRECSVQLSNIPKLTKLNLRDSRYSRTQVEFISQMPYCIRDQLQLLRLSYAYYSSSDLCKFVPWKMSDTTGEVEFDAKTYDHRRRCDLSEKYLEILGYSKSKYNVTFSTKNVRQNVVYVMKWHPMMGGWACLGHDNDDDSTIA</sequence>
<evidence type="ECO:0000256" key="3">
    <source>
        <dbReference type="ARBA" id="ARBA00022741"/>
    </source>
</evidence>
<protein>
    <recommendedName>
        <fullName evidence="6">F-box domain-containing protein</fullName>
    </recommendedName>
</protein>
<dbReference type="InterPro" id="IPR055411">
    <property type="entry name" value="LRR_FXL15/At3g58940/PEG3-like"/>
</dbReference>
<dbReference type="SUPFAM" id="SSF52047">
    <property type="entry name" value="RNI-like"/>
    <property type="match status" value="1"/>
</dbReference>
<reference evidence="7" key="2">
    <citation type="submission" date="2020-08" db="EMBL/GenBank/DDBJ databases">
        <title>Plant Genome Project.</title>
        <authorList>
            <person name="Zhang R.-G."/>
        </authorList>
    </citation>
    <scope>NUCLEOTIDE SEQUENCE</scope>
    <source>
        <strain evidence="7">Huo1</strain>
        <tissue evidence="7">Leaf</tissue>
    </source>
</reference>
<accession>A0A8X8ZG11</accession>
<dbReference type="InterPro" id="IPR036047">
    <property type="entry name" value="F-box-like_dom_sf"/>
</dbReference>
<dbReference type="Pfam" id="PF00646">
    <property type="entry name" value="F-box"/>
    <property type="match status" value="1"/>
</dbReference>
<dbReference type="InterPro" id="IPR055414">
    <property type="entry name" value="LRR_R13L4/SHOC2-like"/>
</dbReference>
<dbReference type="Pfam" id="PF24758">
    <property type="entry name" value="LRR_At5g56370"/>
    <property type="match status" value="1"/>
</dbReference>
<name>A0A8X8ZG11_SALSN</name>
<dbReference type="EMBL" id="PNBA02000013">
    <property type="protein sequence ID" value="KAG6402599.1"/>
    <property type="molecule type" value="Genomic_DNA"/>
</dbReference>
<feature type="domain" description="F-box" evidence="6">
    <location>
        <begin position="750"/>
        <end position="798"/>
    </location>
</feature>
<dbReference type="InterPro" id="IPR001810">
    <property type="entry name" value="F-box_dom"/>
</dbReference>